<dbReference type="InterPro" id="IPR013249">
    <property type="entry name" value="RNA_pol_sigma70_r4_t2"/>
</dbReference>
<dbReference type="Pfam" id="PF08281">
    <property type="entry name" value="Sigma70_r4_2"/>
    <property type="match status" value="1"/>
</dbReference>
<dbReference type="SUPFAM" id="SSF88659">
    <property type="entry name" value="Sigma3 and sigma4 domains of RNA polymerase sigma factors"/>
    <property type="match status" value="1"/>
</dbReference>
<dbReference type="Gene3D" id="1.10.1740.10">
    <property type="match status" value="1"/>
</dbReference>
<keyword evidence="4" id="KW-0804">Transcription</keyword>
<accession>A0ABR6TKH4</accession>
<dbReference type="NCBIfam" id="TIGR02937">
    <property type="entry name" value="sigma70-ECF"/>
    <property type="match status" value="1"/>
</dbReference>
<dbReference type="CDD" id="cd06171">
    <property type="entry name" value="Sigma70_r4"/>
    <property type="match status" value="1"/>
</dbReference>
<dbReference type="InterPro" id="IPR036388">
    <property type="entry name" value="WH-like_DNA-bd_sf"/>
</dbReference>
<organism evidence="7 8">
    <name type="scientific">Peptostreptococcus canis</name>
    <dbReference type="NCBI Taxonomy" id="1159213"/>
    <lineage>
        <taxon>Bacteria</taxon>
        <taxon>Bacillati</taxon>
        <taxon>Bacillota</taxon>
        <taxon>Clostridia</taxon>
        <taxon>Peptostreptococcales</taxon>
        <taxon>Peptostreptococcaceae</taxon>
        <taxon>Peptostreptococcus</taxon>
    </lineage>
</organism>
<dbReference type="PANTHER" id="PTHR43133">
    <property type="entry name" value="RNA POLYMERASE ECF-TYPE SIGMA FACTO"/>
    <property type="match status" value="1"/>
</dbReference>
<evidence type="ECO:0000256" key="2">
    <source>
        <dbReference type="ARBA" id="ARBA00023015"/>
    </source>
</evidence>
<comment type="similarity">
    <text evidence="1">Belongs to the sigma-70 factor family. ECF subfamily.</text>
</comment>
<proteinExistence type="inferred from homology"/>
<keyword evidence="2" id="KW-0805">Transcription regulation</keyword>
<dbReference type="InterPro" id="IPR039425">
    <property type="entry name" value="RNA_pol_sigma-70-like"/>
</dbReference>
<dbReference type="Gene3D" id="1.10.10.10">
    <property type="entry name" value="Winged helix-like DNA-binding domain superfamily/Winged helix DNA-binding domain"/>
    <property type="match status" value="1"/>
</dbReference>
<dbReference type="EMBL" id="JABGBW010000002">
    <property type="protein sequence ID" value="MBC2575907.1"/>
    <property type="molecule type" value="Genomic_DNA"/>
</dbReference>
<gene>
    <name evidence="7" type="ORF">HLB29_04325</name>
</gene>
<dbReference type="InterPro" id="IPR013325">
    <property type="entry name" value="RNA_pol_sigma_r2"/>
</dbReference>
<evidence type="ECO:0000259" key="5">
    <source>
        <dbReference type="Pfam" id="PF04542"/>
    </source>
</evidence>
<evidence type="ECO:0000256" key="1">
    <source>
        <dbReference type="ARBA" id="ARBA00010641"/>
    </source>
</evidence>
<feature type="domain" description="RNA polymerase sigma factor 70 region 4 type 2" evidence="6">
    <location>
        <begin position="103"/>
        <end position="154"/>
    </location>
</feature>
<name>A0ABR6TKH4_9FIRM</name>
<evidence type="ECO:0000256" key="4">
    <source>
        <dbReference type="ARBA" id="ARBA00023163"/>
    </source>
</evidence>
<dbReference type="PANTHER" id="PTHR43133:SF46">
    <property type="entry name" value="RNA POLYMERASE SIGMA-70 FACTOR ECF SUBFAMILY"/>
    <property type="match status" value="1"/>
</dbReference>
<evidence type="ECO:0000313" key="7">
    <source>
        <dbReference type="EMBL" id="MBC2575907.1"/>
    </source>
</evidence>
<dbReference type="InterPro" id="IPR013324">
    <property type="entry name" value="RNA_pol_sigma_r3/r4-like"/>
</dbReference>
<evidence type="ECO:0000313" key="8">
    <source>
        <dbReference type="Proteomes" id="UP000713904"/>
    </source>
</evidence>
<dbReference type="Pfam" id="PF04542">
    <property type="entry name" value="Sigma70_r2"/>
    <property type="match status" value="1"/>
</dbReference>
<keyword evidence="3" id="KW-0731">Sigma factor</keyword>
<reference evidence="7 8" key="1">
    <citation type="submission" date="2020-05" db="EMBL/GenBank/DDBJ databases">
        <title>Draft genome of xy-202 and genomic insight in genome of the genus Peptostreptococcus.</title>
        <authorList>
            <person name="Zhang Z."/>
        </authorList>
    </citation>
    <scope>NUCLEOTIDE SEQUENCE [LARGE SCALE GENOMIC DNA]</scope>
    <source>
        <strain evidence="7 8">DSM 27025</strain>
    </source>
</reference>
<keyword evidence="8" id="KW-1185">Reference proteome</keyword>
<protein>
    <submittedName>
        <fullName evidence="7">Sigma-70 family RNA polymerase sigma factor</fullName>
    </submittedName>
</protein>
<sequence>MRDSEFEKVYNLYYKRLLIYAISLTGDLHEAESLVQNTFVKALLSYKEGGSLKYWLSKVLKNEYLNSIRYNTKFILNSEEVFEKLHTSENPLDIIIQNENMNELSNAIILLPIKYRMVVMYSIYMQLSDAEISELMNISKDNVRKIRSRAKEKLKNMIGCEKNAQRK</sequence>
<dbReference type="Proteomes" id="UP000713904">
    <property type="component" value="Unassembled WGS sequence"/>
</dbReference>
<evidence type="ECO:0000256" key="3">
    <source>
        <dbReference type="ARBA" id="ARBA00023082"/>
    </source>
</evidence>
<evidence type="ECO:0000259" key="6">
    <source>
        <dbReference type="Pfam" id="PF08281"/>
    </source>
</evidence>
<dbReference type="InterPro" id="IPR014284">
    <property type="entry name" value="RNA_pol_sigma-70_dom"/>
</dbReference>
<dbReference type="InterPro" id="IPR007627">
    <property type="entry name" value="RNA_pol_sigma70_r2"/>
</dbReference>
<comment type="caution">
    <text evidence="7">The sequence shown here is derived from an EMBL/GenBank/DDBJ whole genome shotgun (WGS) entry which is preliminary data.</text>
</comment>
<dbReference type="SUPFAM" id="SSF88946">
    <property type="entry name" value="Sigma2 domain of RNA polymerase sigma factors"/>
    <property type="match status" value="1"/>
</dbReference>
<feature type="domain" description="RNA polymerase sigma-70 region 2" evidence="5">
    <location>
        <begin position="10"/>
        <end position="72"/>
    </location>
</feature>
<dbReference type="RefSeq" id="WP_185623924.1">
    <property type="nucleotide sequence ID" value="NZ_JABGBW010000002.1"/>
</dbReference>